<dbReference type="CDD" id="cd16917">
    <property type="entry name" value="HATPase_UhpB-NarQ-NarX-like"/>
    <property type="match status" value="1"/>
</dbReference>
<keyword evidence="7" id="KW-0067">ATP-binding</keyword>
<organism evidence="13 14">
    <name type="scientific">Streptosporangium subroseum</name>
    <dbReference type="NCBI Taxonomy" id="106412"/>
    <lineage>
        <taxon>Bacteria</taxon>
        <taxon>Bacillati</taxon>
        <taxon>Actinomycetota</taxon>
        <taxon>Actinomycetes</taxon>
        <taxon>Streptosporangiales</taxon>
        <taxon>Streptosporangiaceae</taxon>
        <taxon>Streptosporangium</taxon>
    </lineage>
</organism>
<dbReference type="Proteomes" id="UP000198282">
    <property type="component" value="Unassembled WGS sequence"/>
</dbReference>
<dbReference type="InterPro" id="IPR036890">
    <property type="entry name" value="HATPase_C_sf"/>
</dbReference>
<dbReference type="EMBL" id="FZOD01000003">
    <property type="protein sequence ID" value="SNS04542.1"/>
    <property type="molecule type" value="Genomic_DNA"/>
</dbReference>
<evidence type="ECO:0000256" key="10">
    <source>
        <dbReference type="SAM" id="Phobius"/>
    </source>
</evidence>
<evidence type="ECO:0000256" key="1">
    <source>
        <dbReference type="ARBA" id="ARBA00000085"/>
    </source>
</evidence>
<evidence type="ECO:0000256" key="7">
    <source>
        <dbReference type="ARBA" id="ARBA00022840"/>
    </source>
</evidence>
<dbReference type="GO" id="GO:0016020">
    <property type="term" value="C:membrane"/>
    <property type="evidence" value="ECO:0007669"/>
    <property type="project" value="InterPro"/>
</dbReference>
<feature type="transmembrane region" description="Helical" evidence="10">
    <location>
        <begin position="52"/>
        <end position="70"/>
    </location>
</feature>
<accession>A0A239BA92</accession>
<dbReference type="RefSeq" id="WP_089205780.1">
    <property type="nucleotide sequence ID" value="NZ_FZOD01000003.1"/>
</dbReference>
<evidence type="ECO:0000259" key="12">
    <source>
        <dbReference type="Pfam" id="PF07730"/>
    </source>
</evidence>
<keyword evidence="8" id="KW-0902">Two-component regulatory system</keyword>
<keyword evidence="10" id="KW-0812">Transmembrane</keyword>
<evidence type="ECO:0000256" key="5">
    <source>
        <dbReference type="ARBA" id="ARBA00022741"/>
    </source>
</evidence>
<keyword evidence="5" id="KW-0547">Nucleotide-binding</keyword>
<keyword evidence="6 13" id="KW-0418">Kinase</keyword>
<dbReference type="Gene3D" id="3.30.565.10">
    <property type="entry name" value="Histidine kinase-like ATPase, C-terminal domain"/>
    <property type="match status" value="1"/>
</dbReference>
<evidence type="ECO:0000259" key="11">
    <source>
        <dbReference type="Pfam" id="PF02518"/>
    </source>
</evidence>
<dbReference type="Gene3D" id="1.20.5.1930">
    <property type="match status" value="1"/>
</dbReference>
<evidence type="ECO:0000256" key="2">
    <source>
        <dbReference type="ARBA" id="ARBA00012438"/>
    </source>
</evidence>
<feature type="transmembrane region" description="Helical" evidence="10">
    <location>
        <begin position="77"/>
        <end position="97"/>
    </location>
</feature>
<dbReference type="GO" id="GO:0046983">
    <property type="term" value="F:protein dimerization activity"/>
    <property type="evidence" value="ECO:0007669"/>
    <property type="project" value="InterPro"/>
</dbReference>
<feature type="domain" description="Histidine kinase/HSP90-like ATPase" evidence="11">
    <location>
        <begin position="256"/>
        <end position="343"/>
    </location>
</feature>
<sequence>MDLVAALLALAAMIVAFVPRVPPSWPATAAGAVSIAITVAHPLGGWHDGTGLWMLVEVPPLLVLTFMTVRRAPAPQAVVSAGLAGGAVALMLVRVLWPGDLMTALGACAGWSLFAIAATGTGLYARVLDSGRRRAVADARRTQRLVLARDLHDFVAHDVSGILVQAQAAQVVPGPLPPQVADALRRIEEAGQRALAAMDRTVQMLHGADETGPGVAEPLPGVDGLARLVDGYSPSVRVDLSVEPGLERHLSQETSATVYRVVTEALTNVRRHACEATSVRVIVARVEESVRVRVTDDGGGYSEATGRGGFGLVGLTERVEILGGSLSSGAEPGGWRVEALLPIRPLPVRSRRESLRGGAPVSRPAADRGEPA</sequence>
<feature type="transmembrane region" description="Helical" evidence="10">
    <location>
        <begin position="103"/>
        <end position="125"/>
    </location>
</feature>
<name>A0A239BA92_9ACTN</name>
<evidence type="ECO:0000313" key="14">
    <source>
        <dbReference type="Proteomes" id="UP000198282"/>
    </source>
</evidence>
<dbReference type="PANTHER" id="PTHR24421">
    <property type="entry name" value="NITRATE/NITRITE SENSOR PROTEIN NARX-RELATED"/>
    <property type="match status" value="1"/>
</dbReference>
<dbReference type="GO" id="GO:0005524">
    <property type="term" value="F:ATP binding"/>
    <property type="evidence" value="ECO:0007669"/>
    <property type="project" value="UniProtKB-KW"/>
</dbReference>
<dbReference type="InterPro" id="IPR003594">
    <property type="entry name" value="HATPase_dom"/>
</dbReference>
<reference evidence="13 14" key="1">
    <citation type="submission" date="2017-06" db="EMBL/GenBank/DDBJ databases">
        <authorList>
            <person name="Kim H.J."/>
            <person name="Triplett B.A."/>
        </authorList>
    </citation>
    <scope>NUCLEOTIDE SEQUENCE [LARGE SCALE GENOMIC DNA]</scope>
    <source>
        <strain evidence="13 14">CGMCC 4.2132</strain>
    </source>
</reference>
<keyword evidence="4" id="KW-0808">Transferase</keyword>
<dbReference type="InterPro" id="IPR011712">
    <property type="entry name" value="Sig_transdc_His_kin_sub3_dim/P"/>
</dbReference>
<evidence type="ECO:0000256" key="4">
    <source>
        <dbReference type="ARBA" id="ARBA00022679"/>
    </source>
</evidence>
<evidence type="ECO:0000313" key="13">
    <source>
        <dbReference type="EMBL" id="SNS04542.1"/>
    </source>
</evidence>
<evidence type="ECO:0000256" key="8">
    <source>
        <dbReference type="ARBA" id="ARBA00023012"/>
    </source>
</evidence>
<dbReference type="SUPFAM" id="SSF55874">
    <property type="entry name" value="ATPase domain of HSP90 chaperone/DNA topoisomerase II/histidine kinase"/>
    <property type="match status" value="1"/>
</dbReference>
<dbReference type="PANTHER" id="PTHR24421:SF10">
    <property type="entry name" value="NITRATE_NITRITE SENSOR PROTEIN NARQ"/>
    <property type="match status" value="1"/>
</dbReference>
<keyword evidence="10" id="KW-1133">Transmembrane helix</keyword>
<keyword evidence="10" id="KW-0472">Membrane</keyword>
<evidence type="ECO:0000256" key="6">
    <source>
        <dbReference type="ARBA" id="ARBA00022777"/>
    </source>
</evidence>
<dbReference type="AlphaFoldDB" id="A0A239BA92"/>
<dbReference type="Pfam" id="PF02518">
    <property type="entry name" value="HATPase_c"/>
    <property type="match status" value="1"/>
</dbReference>
<comment type="catalytic activity">
    <reaction evidence="1">
        <text>ATP + protein L-histidine = ADP + protein N-phospho-L-histidine.</text>
        <dbReference type="EC" id="2.7.13.3"/>
    </reaction>
</comment>
<dbReference type="InterPro" id="IPR050482">
    <property type="entry name" value="Sensor_HK_TwoCompSys"/>
</dbReference>
<feature type="domain" description="Signal transduction histidine kinase subgroup 3 dimerisation and phosphoacceptor" evidence="12">
    <location>
        <begin position="144"/>
        <end position="207"/>
    </location>
</feature>
<dbReference type="EC" id="2.7.13.3" evidence="2"/>
<keyword evidence="14" id="KW-1185">Reference proteome</keyword>
<gene>
    <name evidence="13" type="ORF">SAMN05216276_100356</name>
</gene>
<feature type="region of interest" description="Disordered" evidence="9">
    <location>
        <begin position="351"/>
        <end position="372"/>
    </location>
</feature>
<dbReference type="GO" id="GO:0000155">
    <property type="term" value="F:phosphorelay sensor kinase activity"/>
    <property type="evidence" value="ECO:0007669"/>
    <property type="project" value="InterPro"/>
</dbReference>
<evidence type="ECO:0000256" key="3">
    <source>
        <dbReference type="ARBA" id="ARBA00022553"/>
    </source>
</evidence>
<keyword evidence="3" id="KW-0597">Phosphoprotein</keyword>
<evidence type="ECO:0000256" key="9">
    <source>
        <dbReference type="SAM" id="MobiDB-lite"/>
    </source>
</evidence>
<proteinExistence type="predicted"/>
<dbReference type="Pfam" id="PF07730">
    <property type="entry name" value="HisKA_3"/>
    <property type="match status" value="1"/>
</dbReference>
<protein>
    <recommendedName>
        <fullName evidence="2">histidine kinase</fullName>
        <ecNumber evidence="2">2.7.13.3</ecNumber>
    </recommendedName>
</protein>
<dbReference type="OrthoDB" id="227596at2"/>